<dbReference type="EMBL" id="MU006790">
    <property type="protein sequence ID" value="KAF2638297.1"/>
    <property type="molecule type" value="Genomic_DNA"/>
</dbReference>
<dbReference type="SMART" id="SM00066">
    <property type="entry name" value="GAL4"/>
    <property type="match status" value="1"/>
</dbReference>
<feature type="compositionally biased region" description="Polar residues" evidence="3">
    <location>
        <begin position="1"/>
        <end position="11"/>
    </location>
</feature>
<dbReference type="InterPro" id="IPR036864">
    <property type="entry name" value="Zn2-C6_fun-type_DNA-bd_sf"/>
</dbReference>
<feature type="compositionally biased region" description="Polar residues" evidence="3">
    <location>
        <begin position="111"/>
        <end position="120"/>
    </location>
</feature>
<dbReference type="OrthoDB" id="5296287at2759"/>
<proteinExistence type="predicted"/>
<dbReference type="PROSITE" id="PS00463">
    <property type="entry name" value="ZN2_CY6_FUNGAL_1"/>
    <property type="match status" value="1"/>
</dbReference>
<dbReference type="CDD" id="cd12148">
    <property type="entry name" value="fungal_TF_MHR"/>
    <property type="match status" value="1"/>
</dbReference>
<evidence type="ECO:0000256" key="1">
    <source>
        <dbReference type="ARBA" id="ARBA00022723"/>
    </source>
</evidence>
<accession>A0A6A6RSW7</accession>
<dbReference type="InterPro" id="IPR053230">
    <property type="entry name" value="Trans_reg_galc"/>
</dbReference>
<dbReference type="InterPro" id="IPR007219">
    <property type="entry name" value="XnlR_reg_dom"/>
</dbReference>
<keyword evidence="2" id="KW-0539">Nucleus</keyword>
<dbReference type="PROSITE" id="PS50048">
    <property type="entry name" value="ZN2_CY6_FUNGAL_2"/>
    <property type="match status" value="1"/>
</dbReference>
<evidence type="ECO:0000259" key="4">
    <source>
        <dbReference type="PROSITE" id="PS50048"/>
    </source>
</evidence>
<keyword evidence="1" id="KW-0479">Metal-binding</keyword>
<name>A0A6A6RSW7_9PLEO</name>
<evidence type="ECO:0000256" key="2">
    <source>
        <dbReference type="ARBA" id="ARBA00023242"/>
    </source>
</evidence>
<evidence type="ECO:0000313" key="5">
    <source>
        <dbReference type="EMBL" id="KAF2638297.1"/>
    </source>
</evidence>
<organism evidence="5 6">
    <name type="scientific">Massarina eburnea CBS 473.64</name>
    <dbReference type="NCBI Taxonomy" id="1395130"/>
    <lineage>
        <taxon>Eukaryota</taxon>
        <taxon>Fungi</taxon>
        <taxon>Dikarya</taxon>
        <taxon>Ascomycota</taxon>
        <taxon>Pezizomycotina</taxon>
        <taxon>Dothideomycetes</taxon>
        <taxon>Pleosporomycetidae</taxon>
        <taxon>Pleosporales</taxon>
        <taxon>Massarineae</taxon>
        <taxon>Massarinaceae</taxon>
        <taxon>Massarina</taxon>
    </lineage>
</organism>
<feature type="compositionally biased region" description="Low complexity" evidence="3">
    <location>
        <begin position="710"/>
        <end position="728"/>
    </location>
</feature>
<dbReference type="InterPro" id="IPR001138">
    <property type="entry name" value="Zn2Cys6_DnaBD"/>
</dbReference>
<feature type="region of interest" description="Disordered" evidence="3">
    <location>
        <begin position="454"/>
        <end position="474"/>
    </location>
</feature>
<dbReference type="Proteomes" id="UP000799753">
    <property type="component" value="Unassembled WGS sequence"/>
</dbReference>
<dbReference type="SUPFAM" id="SSF57701">
    <property type="entry name" value="Zn2/Cys6 DNA-binding domain"/>
    <property type="match status" value="1"/>
</dbReference>
<evidence type="ECO:0000256" key="3">
    <source>
        <dbReference type="SAM" id="MobiDB-lite"/>
    </source>
</evidence>
<feature type="domain" description="Zn(2)-C6 fungal-type" evidence="4">
    <location>
        <begin position="32"/>
        <end position="61"/>
    </location>
</feature>
<dbReference type="GO" id="GO:0006351">
    <property type="term" value="P:DNA-templated transcription"/>
    <property type="evidence" value="ECO:0007669"/>
    <property type="project" value="InterPro"/>
</dbReference>
<dbReference type="Gene3D" id="4.10.240.10">
    <property type="entry name" value="Zn(2)-C6 fungal-type DNA-binding domain"/>
    <property type="match status" value="1"/>
</dbReference>
<sequence length="867" mass="96883">MESPSQASQAATERLDQDDKGGRKRQVRTGRACDNCRKRKVRCTGEPRCRNCIEQDATCVYGLGRRDRLNEATEQKTKLIALLRDLSLHVDVSGKQMIDDHLENLEHDNGTPASGINPKSETPDLSVISGKRSREASPSYEGKRERGLKEAEVSESVGNDSLDLLDEDLLRSQESRATGFVGTNSSMQWMRSLKSQIGSPDSSREVSMEVHNQPSDSNEPIFRQVLQISDSTFYLDRNDIQLDDVIVDPYELPKPDVTERLFNSYLKTVHASFPILPPSFEDQFRKYIESAKRSRPYQLPEEWQAMLNLVMAIGAQYSHLAQTGWQNGAKDHLIYMTRATRILRLDKLATSLPSPSLSFIQSTGLLALYYLVIGQVSRAWMMIGISLRFALAAGLHLRNENPKAAPVQTESLVRTWWSLHSIETLLCAIIGRPCIIPNDQCTVPLPQVTSHWGDGPLSQSSNSTNSSRGEPDTVTRSSFLGARVVIALIMQKTLFKLYSPRISTDSWDSIQRDITSLTSELDSWAGSAHLAGLSAKTALEEGVDRHNLLLAFHYQSTKLLISRPCLCRLERRKGQSHASFEFNSKTAEACVAAAQAIAWLLPDEPDRIFFYEQTPWWSTVHIIMQALAVILLKMSFGPSHLTHRGEELAGTVRKLVRWLRRLSTTNDVAERAYSMAVDIIKIAAPKIQVDITTPIKEEPVSESDVQSEASPFFPTPSSTSTVFSETPSQSHSFAKPEWNKLYPPRHTNHTPNSQTTARSSMSFSPPSANTQFSSPPQLPASQFSTSGMDSTRMVNLNAFRAQQQAQGFGNYPFDQSLGNIDTPSVFGNPFMTNFDLPGTLFNEFYGDGQHMNFEGAFDMYMEPNQDP</sequence>
<feature type="compositionally biased region" description="Polar residues" evidence="3">
    <location>
        <begin position="749"/>
        <end position="786"/>
    </location>
</feature>
<dbReference type="GO" id="GO:0003677">
    <property type="term" value="F:DNA binding"/>
    <property type="evidence" value="ECO:0007669"/>
    <property type="project" value="InterPro"/>
</dbReference>
<feature type="compositionally biased region" description="Basic and acidic residues" evidence="3">
    <location>
        <begin position="141"/>
        <end position="152"/>
    </location>
</feature>
<feature type="region of interest" description="Disordered" evidence="3">
    <location>
        <begin position="105"/>
        <end position="157"/>
    </location>
</feature>
<feature type="region of interest" description="Disordered" evidence="3">
    <location>
        <begin position="1"/>
        <end position="29"/>
    </location>
</feature>
<dbReference type="PANTHER" id="PTHR47654:SF5">
    <property type="entry name" value="TRANSCRIPTION FACTOR DOMAIN-CONTAINING PROTEIN"/>
    <property type="match status" value="1"/>
</dbReference>
<dbReference type="AlphaFoldDB" id="A0A6A6RSW7"/>
<gene>
    <name evidence="5" type="ORF">P280DRAFT_80590</name>
</gene>
<dbReference type="Pfam" id="PF04082">
    <property type="entry name" value="Fungal_trans"/>
    <property type="match status" value="1"/>
</dbReference>
<dbReference type="SMART" id="SM00906">
    <property type="entry name" value="Fungal_trans"/>
    <property type="match status" value="1"/>
</dbReference>
<feature type="region of interest" description="Disordered" evidence="3">
    <location>
        <begin position="698"/>
        <end position="786"/>
    </location>
</feature>
<dbReference type="Pfam" id="PF00172">
    <property type="entry name" value="Zn_clus"/>
    <property type="match status" value="1"/>
</dbReference>
<dbReference type="CDD" id="cd00067">
    <property type="entry name" value="GAL4"/>
    <property type="match status" value="1"/>
</dbReference>
<reference evidence="5" key="1">
    <citation type="journal article" date="2020" name="Stud. Mycol.">
        <title>101 Dothideomycetes genomes: a test case for predicting lifestyles and emergence of pathogens.</title>
        <authorList>
            <person name="Haridas S."/>
            <person name="Albert R."/>
            <person name="Binder M."/>
            <person name="Bloem J."/>
            <person name="Labutti K."/>
            <person name="Salamov A."/>
            <person name="Andreopoulos B."/>
            <person name="Baker S."/>
            <person name="Barry K."/>
            <person name="Bills G."/>
            <person name="Bluhm B."/>
            <person name="Cannon C."/>
            <person name="Castanera R."/>
            <person name="Culley D."/>
            <person name="Daum C."/>
            <person name="Ezra D."/>
            <person name="Gonzalez J."/>
            <person name="Henrissat B."/>
            <person name="Kuo A."/>
            <person name="Liang C."/>
            <person name="Lipzen A."/>
            <person name="Lutzoni F."/>
            <person name="Magnuson J."/>
            <person name="Mondo S."/>
            <person name="Nolan M."/>
            <person name="Ohm R."/>
            <person name="Pangilinan J."/>
            <person name="Park H.-J."/>
            <person name="Ramirez L."/>
            <person name="Alfaro M."/>
            <person name="Sun H."/>
            <person name="Tritt A."/>
            <person name="Yoshinaga Y."/>
            <person name="Zwiers L.-H."/>
            <person name="Turgeon B."/>
            <person name="Goodwin S."/>
            <person name="Spatafora J."/>
            <person name="Crous P."/>
            <person name="Grigoriev I."/>
        </authorList>
    </citation>
    <scope>NUCLEOTIDE SEQUENCE</scope>
    <source>
        <strain evidence="5">CBS 473.64</strain>
    </source>
</reference>
<dbReference type="PANTHER" id="PTHR47654">
    <property type="entry name" value="ZN(II)2CYS6 TRANSCRIPTION FACTOR (EUROFUNG)-RELATED"/>
    <property type="match status" value="1"/>
</dbReference>
<evidence type="ECO:0000313" key="6">
    <source>
        <dbReference type="Proteomes" id="UP000799753"/>
    </source>
</evidence>
<dbReference type="GO" id="GO:0000981">
    <property type="term" value="F:DNA-binding transcription factor activity, RNA polymerase II-specific"/>
    <property type="evidence" value="ECO:0007669"/>
    <property type="project" value="InterPro"/>
</dbReference>
<dbReference type="GO" id="GO:0008270">
    <property type="term" value="F:zinc ion binding"/>
    <property type="evidence" value="ECO:0007669"/>
    <property type="project" value="InterPro"/>
</dbReference>
<protein>
    <recommendedName>
        <fullName evidence="4">Zn(2)-C6 fungal-type domain-containing protein</fullName>
    </recommendedName>
</protein>
<feature type="compositionally biased region" description="Low complexity" evidence="3">
    <location>
        <begin position="458"/>
        <end position="467"/>
    </location>
</feature>
<keyword evidence="6" id="KW-1185">Reference proteome</keyword>